<reference evidence="5" key="1">
    <citation type="submission" date="2022-06" db="EMBL/GenBank/DDBJ databases">
        <title>Alkalimarinus sp. nov., isolated from gut of a Alitta virens.</title>
        <authorList>
            <person name="Yang A.I."/>
            <person name="Shin N.-R."/>
        </authorList>
    </citation>
    <scope>NUCLEOTIDE SEQUENCE</scope>
    <source>
        <strain evidence="5">A2M4</strain>
    </source>
</reference>
<evidence type="ECO:0000313" key="5">
    <source>
        <dbReference type="EMBL" id="UZE95035.1"/>
    </source>
</evidence>
<organism evidence="5 6">
    <name type="scientific">Alkalimarinus alittae</name>
    <dbReference type="NCBI Taxonomy" id="2961619"/>
    <lineage>
        <taxon>Bacteria</taxon>
        <taxon>Pseudomonadati</taxon>
        <taxon>Pseudomonadota</taxon>
        <taxon>Gammaproteobacteria</taxon>
        <taxon>Alteromonadales</taxon>
        <taxon>Alteromonadaceae</taxon>
        <taxon>Alkalimarinus</taxon>
    </lineage>
</organism>
<sequence>MAKTVLITGASSGIGEGMAKEFAKRGYNLVLAARRKESIDQLSATITKHYPALVIETVKLDVTDVAAVQKVIPALAKLMGTIDIVVANAGVGGGGEIGSDRFSEDAAIIQTNILGAMATIDAAVKLFKQQGSGQIVGIASVAAFRGLPGASVYCASKAAISTYMDALQLELHKSPIDVTCLYPGYIDTPINNKMKSRPFLIDVEKGSQILVELIEKKVKKSTVPVYPWNVVGRLLKVLPQFMLAGRV</sequence>
<evidence type="ECO:0000256" key="3">
    <source>
        <dbReference type="RuleBase" id="RU000363"/>
    </source>
</evidence>
<protein>
    <submittedName>
        <fullName evidence="5">SDR family oxidoreductase</fullName>
    </submittedName>
</protein>
<dbReference type="InterPro" id="IPR057326">
    <property type="entry name" value="KR_dom"/>
</dbReference>
<feature type="domain" description="Ketoreductase" evidence="4">
    <location>
        <begin position="3"/>
        <end position="189"/>
    </location>
</feature>
<dbReference type="NCBIfam" id="NF006099">
    <property type="entry name" value="PRK08251.1"/>
    <property type="match status" value="1"/>
</dbReference>
<dbReference type="PANTHER" id="PTHR44196">
    <property type="entry name" value="DEHYDROGENASE/REDUCTASE SDR FAMILY MEMBER 7B"/>
    <property type="match status" value="1"/>
</dbReference>
<dbReference type="Pfam" id="PF00106">
    <property type="entry name" value="adh_short"/>
    <property type="match status" value="1"/>
</dbReference>
<dbReference type="InterPro" id="IPR036291">
    <property type="entry name" value="NAD(P)-bd_dom_sf"/>
</dbReference>
<gene>
    <name evidence="5" type="ORF">NKI27_13275</name>
</gene>
<comment type="similarity">
    <text evidence="1 3">Belongs to the short-chain dehydrogenases/reductases (SDR) family.</text>
</comment>
<evidence type="ECO:0000256" key="2">
    <source>
        <dbReference type="ARBA" id="ARBA00023002"/>
    </source>
</evidence>
<dbReference type="EMBL" id="CP100390">
    <property type="protein sequence ID" value="UZE95035.1"/>
    <property type="molecule type" value="Genomic_DNA"/>
</dbReference>
<name>A0ABY6MZ11_9ALTE</name>
<dbReference type="PROSITE" id="PS00061">
    <property type="entry name" value="ADH_SHORT"/>
    <property type="match status" value="1"/>
</dbReference>
<dbReference type="RefSeq" id="WP_265046527.1">
    <property type="nucleotide sequence ID" value="NZ_CP100390.1"/>
</dbReference>
<keyword evidence="6" id="KW-1185">Reference proteome</keyword>
<dbReference type="Proteomes" id="UP001163739">
    <property type="component" value="Chromosome"/>
</dbReference>
<dbReference type="SMART" id="SM00822">
    <property type="entry name" value="PKS_KR"/>
    <property type="match status" value="1"/>
</dbReference>
<keyword evidence="2" id="KW-0560">Oxidoreductase</keyword>
<accession>A0ABY6MZ11</accession>
<dbReference type="Gene3D" id="3.40.50.720">
    <property type="entry name" value="NAD(P)-binding Rossmann-like Domain"/>
    <property type="match status" value="1"/>
</dbReference>
<evidence type="ECO:0000259" key="4">
    <source>
        <dbReference type="SMART" id="SM00822"/>
    </source>
</evidence>
<evidence type="ECO:0000313" key="6">
    <source>
        <dbReference type="Proteomes" id="UP001163739"/>
    </source>
</evidence>
<dbReference type="SUPFAM" id="SSF51735">
    <property type="entry name" value="NAD(P)-binding Rossmann-fold domains"/>
    <property type="match status" value="1"/>
</dbReference>
<proteinExistence type="inferred from homology"/>
<dbReference type="PRINTS" id="PR00081">
    <property type="entry name" value="GDHRDH"/>
</dbReference>
<dbReference type="InterPro" id="IPR002347">
    <property type="entry name" value="SDR_fam"/>
</dbReference>
<dbReference type="PANTHER" id="PTHR44196:SF1">
    <property type="entry name" value="DEHYDROGENASE_REDUCTASE SDR FAMILY MEMBER 7B"/>
    <property type="match status" value="1"/>
</dbReference>
<evidence type="ECO:0000256" key="1">
    <source>
        <dbReference type="ARBA" id="ARBA00006484"/>
    </source>
</evidence>
<dbReference type="PRINTS" id="PR00080">
    <property type="entry name" value="SDRFAMILY"/>
</dbReference>
<dbReference type="InterPro" id="IPR020904">
    <property type="entry name" value="Sc_DH/Rdtase_CS"/>
</dbReference>